<dbReference type="EMBL" id="LKEA01000001">
    <property type="protein sequence ID" value="ROW12169.1"/>
    <property type="molecule type" value="Genomic_DNA"/>
</dbReference>
<sequence>MASDPRNTTIELQSPCTFTRQDKSRQTPTLHGAMFGILGPRRSPDLSGPSDEPLACTLEPR</sequence>
<evidence type="ECO:0000313" key="3">
    <source>
        <dbReference type="Proteomes" id="UP000283895"/>
    </source>
</evidence>
<keyword evidence="3" id="KW-1185">Reference proteome</keyword>
<reference evidence="2 3" key="1">
    <citation type="submission" date="2015-09" db="EMBL/GenBank/DDBJ databases">
        <title>Host preference determinants of Valsa canker pathogens revealed by comparative genomics.</title>
        <authorList>
            <person name="Yin Z."/>
            <person name="Huang L."/>
        </authorList>
    </citation>
    <scope>NUCLEOTIDE SEQUENCE [LARGE SCALE GENOMIC DNA]</scope>
    <source>
        <strain evidence="2 3">03-1</strain>
    </source>
</reference>
<proteinExistence type="predicted"/>
<organism evidence="2 3">
    <name type="scientific">Cytospora schulzeri</name>
    <dbReference type="NCBI Taxonomy" id="448051"/>
    <lineage>
        <taxon>Eukaryota</taxon>
        <taxon>Fungi</taxon>
        <taxon>Dikarya</taxon>
        <taxon>Ascomycota</taxon>
        <taxon>Pezizomycotina</taxon>
        <taxon>Sordariomycetes</taxon>
        <taxon>Sordariomycetidae</taxon>
        <taxon>Diaporthales</taxon>
        <taxon>Cytosporaceae</taxon>
        <taxon>Cytospora</taxon>
    </lineage>
</organism>
<comment type="caution">
    <text evidence="2">The sequence shown here is derived from an EMBL/GenBank/DDBJ whole genome shotgun (WGS) entry which is preliminary data.</text>
</comment>
<dbReference type="AlphaFoldDB" id="A0A423X854"/>
<feature type="compositionally biased region" description="Polar residues" evidence="1">
    <location>
        <begin position="1"/>
        <end position="19"/>
    </location>
</feature>
<feature type="region of interest" description="Disordered" evidence="1">
    <location>
        <begin position="1"/>
        <end position="61"/>
    </location>
</feature>
<gene>
    <name evidence="2" type="ORF">VMCG_00125</name>
</gene>
<evidence type="ECO:0000256" key="1">
    <source>
        <dbReference type="SAM" id="MobiDB-lite"/>
    </source>
</evidence>
<evidence type="ECO:0000313" key="2">
    <source>
        <dbReference type="EMBL" id="ROW12169.1"/>
    </source>
</evidence>
<dbReference type="Proteomes" id="UP000283895">
    <property type="component" value="Unassembled WGS sequence"/>
</dbReference>
<name>A0A423X854_9PEZI</name>
<protein>
    <submittedName>
        <fullName evidence="2">Uncharacterized protein</fullName>
    </submittedName>
</protein>
<accession>A0A423X854</accession>